<gene>
    <name evidence="3" type="ORF">GCM10010151_68490</name>
</gene>
<dbReference type="EMBL" id="BAAABM010000066">
    <property type="protein sequence ID" value="GAA0368862.1"/>
    <property type="molecule type" value="Genomic_DNA"/>
</dbReference>
<evidence type="ECO:0000313" key="4">
    <source>
        <dbReference type="Proteomes" id="UP001501822"/>
    </source>
</evidence>
<evidence type="ECO:0000313" key="3">
    <source>
        <dbReference type="EMBL" id="GAA0368862.1"/>
    </source>
</evidence>
<feature type="region of interest" description="Disordered" evidence="1">
    <location>
        <begin position="46"/>
        <end position="95"/>
    </location>
</feature>
<dbReference type="Gene3D" id="3.20.20.80">
    <property type="entry name" value="Glycosidases"/>
    <property type="match status" value="1"/>
</dbReference>
<sequence length="380" mass="39525">MGRHRKRRAAPRLSRRIALITAGLLIPCTGGAAVLAATTDLDEHATPSARSRAASRPDVAITEVPGARSRPAASHPAPSASRTTEPPEPTASAAPVADVPFAPYADVLTWPPLDFAKSAARPGVKNYTLGFVAAGQGCTPTWGGLTPLGDAVVRKQIKKVPGDVIVSLGGPHATELARECADTDALTSAYRSVLTTTGTDQVDFFLTDTALADGAAARRRAEALARLRHDRPGLRVSFTLPVHRTGLTADALATLRTATAAGVDVSIVDLLPSGGTGSAVLAAATAAHGQLQKLYHQDADTVWRRMGVTPVIGVAGTGAGFQPDDARQVRSWAATRHLGRLSMWSITRDTPCTADTTAQNDTCSGLDEDAGVFSRILQGS</sequence>
<dbReference type="RefSeq" id="WP_252810747.1">
    <property type="nucleotide sequence ID" value="NZ_BAAABM010000066.1"/>
</dbReference>
<dbReference type="Proteomes" id="UP001501822">
    <property type="component" value="Unassembled WGS sequence"/>
</dbReference>
<evidence type="ECO:0000256" key="2">
    <source>
        <dbReference type="SAM" id="SignalP"/>
    </source>
</evidence>
<keyword evidence="2" id="KW-0732">Signal</keyword>
<evidence type="ECO:0000256" key="1">
    <source>
        <dbReference type="SAM" id="MobiDB-lite"/>
    </source>
</evidence>
<dbReference type="SUPFAM" id="SSF51445">
    <property type="entry name" value="(Trans)glycosidases"/>
    <property type="match status" value="1"/>
</dbReference>
<feature type="chain" id="PRO_5046733972" evidence="2">
    <location>
        <begin position="33"/>
        <end position="380"/>
    </location>
</feature>
<dbReference type="PANTHER" id="PTHR42976:SF1">
    <property type="entry name" value="GH18 DOMAIN-CONTAINING PROTEIN-RELATED"/>
    <property type="match status" value="1"/>
</dbReference>
<dbReference type="InterPro" id="IPR052750">
    <property type="entry name" value="GH18_Chitinase"/>
</dbReference>
<dbReference type="InterPro" id="IPR017853">
    <property type="entry name" value="GH"/>
</dbReference>
<comment type="caution">
    <text evidence="3">The sequence shown here is derived from an EMBL/GenBank/DDBJ whole genome shotgun (WGS) entry which is preliminary data.</text>
</comment>
<keyword evidence="4" id="KW-1185">Reference proteome</keyword>
<protein>
    <submittedName>
        <fullName evidence="3">Cellulose binding domain-containing protein</fullName>
    </submittedName>
</protein>
<dbReference type="PANTHER" id="PTHR42976">
    <property type="entry name" value="BIFUNCTIONAL CHITINASE/LYSOZYME-RELATED"/>
    <property type="match status" value="1"/>
</dbReference>
<feature type="signal peptide" evidence="2">
    <location>
        <begin position="1"/>
        <end position="32"/>
    </location>
</feature>
<reference evidence="3 4" key="1">
    <citation type="journal article" date="2019" name="Int. J. Syst. Evol. Microbiol.">
        <title>The Global Catalogue of Microorganisms (GCM) 10K type strain sequencing project: providing services to taxonomists for standard genome sequencing and annotation.</title>
        <authorList>
            <consortium name="The Broad Institute Genomics Platform"/>
            <consortium name="The Broad Institute Genome Sequencing Center for Infectious Disease"/>
            <person name="Wu L."/>
            <person name="Ma J."/>
        </authorList>
    </citation>
    <scope>NUCLEOTIDE SEQUENCE [LARGE SCALE GENOMIC DNA]</scope>
    <source>
        <strain evidence="3 4">JCM 3146</strain>
    </source>
</reference>
<accession>A0ABN0XNU0</accession>
<name>A0ABN0XNU0_9ACTN</name>
<proteinExistence type="predicted"/>
<feature type="compositionally biased region" description="Low complexity" evidence="1">
    <location>
        <begin position="67"/>
        <end position="95"/>
    </location>
</feature>
<organism evidence="3 4">
    <name type="scientific">Actinoallomurus spadix</name>
    <dbReference type="NCBI Taxonomy" id="79912"/>
    <lineage>
        <taxon>Bacteria</taxon>
        <taxon>Bacillati</taxon>
        <taxon>Actinomycetota</taxon>
        <taxon>Actinomycetes</taxon>
        <taxon>Streptosporangiales</taxon>
        <taxon>Thermomonosporaceae</taxon>
        <taxon>Actinoallomurus</taxon>
    </lineage>
</organism>